<proteinExistence type="predicted"/>
<dbReference type="EMBL" id="JANBQF010000303">
    <property type="protein sequence ID" value="KAJ2002422.1"/>
    <property type="molecule type" value="Genomic_DNA"/>
</dbReference>
<protein>
    <submittedName>
        <fullName evidence="2">Uncharacterized protein</fullName>
    </submittedName>
</protein>
<dbReference type="Proteomes" id="UP001150907">
    <property type="component" value="Unassembled WGS sequence"/>
</dbReference>
<evidence type="ECO:0000313" key="3">
    <source>
        <dbReference type="Proteomes" id="UP001150907"/>
    </source>
</evidence>
<name>A0A9W8EEG3_9FUNG</name>
<evidence type="ECO:0000256" key="1">
    <source>
        <dbReference type="SAM" id="Coils"/>
    </source>
</evidence>
<evidence type="ECO:0000313" key="2">
    <source>
        <dbReference type="EMBL" id="KAJ2002422.1"/>
    </source>
</evidence>
<sequence>MAHILQTLRSHKPLVIGLVVAPLGLYSGIRIKEWQKERRVEEIRREVVATSQKTPAAAPEATDDIRLELQGLRNARAALIRQESALTQELDSIEIKLKRLDELDTAVNSQK</sequence>
<organism evidence="2 3">
    <name type="scientific">Coemansia thaxteri</name>
    <dbReference type="NCBI Taxonomy" id="2663907"/>
    <lineage>
        <taxon>Eukaryota</taxon>
        <taxon>Fungi</taxon>
        <taxon>Fungi incertae sedis</taxon>
        <taxon>Zoopagomycota</taxon>
        <taxon>Kickxellomycotina</taxon>
        <taxon>Kickxellomycetes</taxon>
        <taxon>Kickxellales</taxon>
        <taxon>Kickxellaceae</taxon>
        <taxon>Coemansia</taxon>
    </lineage>
</organism>
<accession>A0A9W8EEG3</accession>
<comment type="caution">
    <text evidence="2">The sequence shown here is derived from an EMBL/GenBank/DDBJ whole genome shotgun (WGS) entry which is preliminary data.</text>
</comment>
<dbReference type="AlphaFoldDB" id="A0A9W8EEG3"/>
<dbReference type="OrthoDB" id="5555546at2759"/>
<feature type="coiled-coil region" evidence="1">
    <location>
        <begin position="69"/>
        <end position="103"/>
    </location>
</feature>
<keyword evidence="1" id="KW-0175">Coiled coil</keyword>
<reference evidence="2" key="1">
    <citation type="submission" date="2022-07" db="EMBL/GenBank/DDBJ databases">
        <title>Phylogenomic reconstructions and comparative analyses of Kickxellomycotina fungi.</title>
        <authorList>
            <person name="Reynolds N.K."/>
            <person name="Stajich J.E."/>
            <person name="Barry K."/>
            <person name="Grigoriev I.V."/>
            <person name="Crous P."/>
            <person name="Smith M.E."/>
        </authorList>
    </citation>
    <scope>NUCLEOTIDE SEQUENCE</scope>
    <source>
        <strain evidence="2">IMI 214461</strain>
    </source>
</reference>
<keyword evidence="3" id="KW-1185">Reference proteome</keyword>
<gene>
    <name evidence="2" type="ORF">H4R26_003610</name>
</gene>